<sequence length="166" mass="19286">MVVARKVKEAEINEHNSLRLRKNLLRIAIFNVSYIRGLFPEKYFDDKSVPAIVSFSYSDSKRQEVSLKINRTGKKKQGGTFHCNSTTEITPKQMRSSAGQVARTLVQLMRTLDRMPKEHTILMKLLYYDDVMPADYEPPFFRCCTEEEARHPWTKSPLKMEIGNVK</sequence>
<dbReference type="Gene3D" id="3.30.900.10">
    <property type="entry name" value="HORMA domain"/>
    <property type="match status" value="2"/>
</dbReference>
<dbReference type="PANTHER" id="PTHR48225">
    <property type="entry name" value="HORMA DOMAIN-CONTAINING PROTEIN 1"/>
    <property type="match status" value="1"/>
</dbReference>
<organism evidence="7 8">
    <name type="scientific">Quillaja saponaria</name>
    <name type="common">Soap bark tree</name>
    <dbReference type="NCBI Taxonomy" id="32244"/>
    <lineage>
        <taxon>Eukaryota</taxon>
        <taxon>Viridiplantae</taxon>
        <taxon>Streptophyta</taxon>
        <taxon>Embryophyta</taxon>
        <taxon>Tracheophyta</taxon>
        <taxon>Spermatophyta</taxon>
        <taxon>Magnoliopsida</taxon>
        <taxon>eudicotyledons</taxon>
        <taxon>Gunneridae</taxon>
        <taxon>Pentapetalae</taxon>
        <taxon>rosids</taxon>
        <taxon>fabids</taxon>
        <taxon>Fabales</taxon>
        <taxon>Quillajaceae</taxon>
        <taxon>Quillaja</taxon>
    </lineage>
</organism>
<evidence type="ECO:0000256" key="3">
    <source>
        <dbReference type="ARBA" id="ARBA00022454"/>
    </source>
</evidence>
<dbReference type="Proteomes" id="UP001163823">
    <property type="component" value="Chromosome 8"/>
</dbReference>
<evidence type="ECO:0000256" key="5">
    <source>
        <dbReference type="ARBA" id="ARBA00023254"/>
    </source>
</evidence>
<dbReference type="InterPro" id="IPR003511">
    <property type="entry name" value="HORMA_dom"/>
</dbReference>
<dbReference type="GO" id="GO:0005694">
    <property type="term" value="C:chromosome"/>
    <property type="evidence" value="ECO:0007669"/>
    <property type="project" value="UniProtKB-SubCell"/>
</dbReference>
<evidence type="ECO:0000259" key="6">
    <source>
        <dbReference type="PROSITE" id="PS50815"/>
    </source>
</evidence>
<dbReference type="GO" id="GO:0005634">
    <property type="term" value="C:nucleus"/>
    <property type="evidence" value="ECO:0007669"/>
    <property type="project" value="UniProtKB-SubCell"/>
</dbReference>
<dbReference type="EMBL" id="JARAOO010000008">
    <property type="protein sequence ID" value="KAJ7960674.1"/>
    <property type="molecule type" value="Genomic_DNA"/>
</dbReference>
<evidence type="ECO:0000256" key="2">
    <source>
        <dbReference type="ARBA" id="ARBA00004286"/>
    </source>
</evidence>
<keyword evidence="5" id="KW-0469">Meiosis</keyword>
<dbReference type="InterPro" id="IPR036570">
    <property type="entry name" value="HORMA_dom_sf"/>
</dbReference>
<keyword evidence="8" id="KW-1185">Reference proteome</keyword>
<dbReference type="GO" id="GO:0051321">
    <property type="term" value="P:meiotic cell cycle"/>
    <property type="evidence" value="ECO:0007669"/>
    <property type="project" value="UniProtKB-KW"/>
</dbReference>
<dbReference type="Pfam" id="PF02301">
    <property type="entry name" value="HORMA"/>
    <property type="match status" value="2"/>
</dbReference>
<evidence type="ECO:0000256" key="4">
    <source>
        <dbReference type="ARBA" id="ARBA00023242"/>
    </source>
</evidence>
<dbReference type="KEGG" id="qsa:O6P43_021084"/>
<reference evidence="7" key="1">
    <citation type="journal article" date="2023" name="Science">
        <title>Elucidation of the pathway for biosynthesis of saponin adjuvants from the soapbark tree.</title>
        <authorList>
            <person name="Reed J."/>
            <person name="Orme A."/>
            <person name="El-Demerdash A."/>
            <person name="Owen C."/>
            <person name="Martin L.B.B."/>
            <person name="Misra R.C."/>
            <person name="Kikuchi S."/>
            <person name="Rejzek M."/>
            <person name="Martin A.C."/>
            <person name="Harkess A."/>
            <person name="Leebens-Mack J."/>
            <person name="Louveau T."/>
            <person name="Stephenson M.J."/>
            <person name="Osbourn A."/>
        </authorList>
    </citation>
    <scope>NUCLEOTIDE SEQUENCE</scope>
    <source>
        <strain evidence="7">S10</strain>
    </source>
</reference>
<keyword evidence="4" id="KW-0539">Nucleus</keyword>
<dbReference type="AlphaFoldDB" id="A0AAD7PMY0"/>
<evidence type="ECO:0000313" key="8">
    <source>
        <dbReference type="Proteomes" id="UP001163823"/>
    </source>
</evidence>
<evidence type="ECO:0000256" key="1">
    <source>
        <dbReference type="ARBA" id="ARBA00004123"/>
    </source>
</evidence>
<evidence type="ECO:0000313" key="7">
    <source>
        <dbReference type="EMBL" id="KAJ7960674.1"/>
    </source>
</evidence>
<comment type="caution">
    <text evidence="7">The sequence shown here is derived from an EMBL/GenBank/DDBJ whole genome shotgun (WGS) entry which is preliminary data.</text>
</comment>
<feature type="domain" description="HORMA" evidence="6">
    <location>
        <begin position="1"/>
        <end position="166"/>
    </location>
</feature>
<proteinExistence type="predicted"/>
<dbReference type="PROSITE" id="PS50815">
    <property type="entry name" value="HORMA"/>
    <property type="match status" value="1"/>
</dbReference>
<dbReference type="PANTHER" id="PTHR48225:SF7">
    <property type="entry name" value="MEIOSIS-SPECIFIC PROTEIN HOP1"/>
    <property type="match status" value="1"/>
</dbReference>
<protein>
    <submittedName>
        <fullName evidence="7">HORMA domain-containing protein 1</fullName>
    </submittedName>
</protein>
<accession>A0AAD7PMY0</accession>
<keyword evidence="3" id="KW-0158">Chromosome</keyword>
<gene>
    <name evidence="7" type="ORF">O6P43_021084</name>
</gene>
<dbReference type="SUPFAM" id="SSF56019">
    <property type="entry name" value="The spindle assembly checkpoint protein mad2"/>
    <property type="match status" value="1"/>
</dbReference>
<dbReference type="InterPro" id="IPR051294">
    <property type="entry name" value="HORMA_MeioticProgression"/>
</dbReference>
<name>A0AAD7PMY0_QUISA</name>
<comment type="subcellular location">
    <subcellularLocation>
        <location evidence="2">Chromosome</location>
    </subcellularLocation>
    <subcellularLocation>
        <location evidence="1">Nucleus</location>
    </subcellularLocation>
</comment>